<sequence>RWSKCRASCSVVDFLRCHIDKVKKS</sequence>
<dbReference type="Proteomes" id="UP000887574">
    <property type="component" value="Unplaced"/>
</dbReference>
<name>A0A915CV66_9BILA</name>
<evidence type="ECO:0000313" key="2">
    <source>
        <dbReference type="WBParaSite" id="jg12719"/>
    </source>
</evidence>
<dbReference type="AlphaFoldDB" id="A0A915CV66"/>
<proteinExistence type="predicted"/>
<dbReference type="WBParaSite" id="jg12719">
    <property type="protein sequence ID" value="jg12719"/>
    <property type="gene ID" value="jg12719"/>
</dbReference>
<keyword evidence="1" id="KW-1185">Reference proteome</keyword>
<organism evidence="1 2">
    <name type="scientific">Ditylenchus dipsaci</name>
    <dbReference type="NCBI Taxonomy" id="166011"/>
    <lineage>
        <taxon>Eukaryota</taxon>
        <taxon>Metazoa</taxon>
        <taxon>Ecdysozoa</taxon>
        <taxon>Nematoda</taxon>
        <taxon>Chromadorea</taxon>
        <taxon>Rhabditida</taxon>
        <taxon>Tylenchina</taxon>
        <taxon>Tylenchomorpha</taxon>
        <taxon>Sphaerularioidea</taxon>
        <taxon>Anguinidae</taxon>
        <taxon>Anguininae</taxon>
        <taxon>Ditylenchus</taxon>
    </lineage>
</organism>
<evidence type="ECO:0000313" key="1">
    <source>
        <dbReference type="Proteomes" id="UP000887574"/>
    </source>
</evidence>
<accession>A0A915CV66</accession>
<reference evidence="2" key="1">
    <citation type="submission" date="2022-11" db="UniProtKB">
        <authorList>
            <consortium name="WormBaseParasite"/>
        </authorList>
    </citation>
    <scope>IDENTIFICATION</scope>
</reference>
<protein>
    <submittedName>
        <fullName evidence="2">Uncharacterized protein</fullName>
    </submittedName>
</protein>